<feature type="compositionally biased region" description="Polar residues" evidence="1">
    <location>
        <begin position="351"/>
        <end position="363"/>
    </location>
</feature>
<dbReference type="InParanoid" id="A0A369K7J8"/>
<dbReference type="OrthoDB" id="2747778at2759"/>
<feature type="region of interest" description="Disordered" evidence="1">
    <location>
        <begin position="641"/>
        <end position="721"/>
    </location>
</feature>
<dbReference type="InterPro" id="IPR008266">
    <property type="entry name" value="Tyr_kinase_AS"/>
</dbReference>
<feature type="compositionally biased region" description="Basic and acidic residues" evidence="1">
    <location>
        <begin position="336"/>
        <end position="346"/>
    </location>
</feature>
<dbReference type="AlphaFoldDB" id="A0A369K7J8"/>
<name>A0A369K7J8_HYPMA</name>
<proteinExistence type="predicted"/>
<dbReference type="SUPFAM" id="SSF56112">
    <property type="entry name" value="Protein kinase-like (PK-like)"/>
    <property type="match status" value="1"/>
</dbReference>
<feature type="compositionally biased region" description="Basic and acidic residues" evidence="1">
    <location>
        <begin position="711"/>
        <end position="721"/>
    </location>
</feature>
<dbReference type="EMBL" id="LUEZ02000010">
    <property type="protein sequence ID" value="RDB28827.1"/>
    <property type="molecule type" value="Genomic_DNA"/>
</dbReference>
<feature type="domain" description="Fungal-type protein kinase" evidence="2">
    <location>
        <begin position="99"/>
        <end position="507"/>
    </location>
</feature>
<dbReference type="GO" id="GO:0004672">
    <property type="term" value="F:protein kinase activity"/>
    <property type="evidence" value="ECO:0007669"/>
    <property type="project" value="InterPro"/>
</dbReference>
<dbReference type="InterPro" id="IPR040976">
    <property type="entry name" value="Pkinase_fungal"/>
</dbReference>
<evidence type="ECO:0000256" key="1">
    <source>
        <dbReference type="SAM" id="MobiDB-lite"/>
    </source>
</evidence>
<gene>
    <name evidence="3" type="ORF">Hypma_014861</name>
</gene>
<evidence type="ECO:0000313" key="3">
    <source>
        <dbReference type="EMBL" id="RDB28827.1"/>
    </source>
</evidence>
<protein>
    <recommendedName>
        <fullName evidence="2">Fungal-type protein kinase domain-containing protein</fullName>
    </recommendedName>
</protein>
<dbReference type="PANTHER" id="PTHR38248:SF2">
    <property type="entry name" value="FUNK1 11"/>
    <property type="match status" value="1"/>
</dbReference>
<keyword evidence="4" id="KW-1185">Reference proteome</keyword>
<feature type="compositionally biased region" description="Polar residues" evidence="1">
    <location>
        <begin position="645"/>
        <end position="662"/>
    </location>
</feature>
<comment type="caution">
    <text evidence="3">The sequence shown here is derived from an EMBL/GenBank/DDBJ whole genome shotgun (WGS) entry which is preliminary data.</text>
</comment>
<dbReference type="PANTHER" id="PTHR38248">
    <property type="entry name" value="FUNK1 6"/>
    <property type="match status" value="1"/>
</dbReference>
<reference evidence="3" key="1">
    <citation type="submission" date="2018-04" db="EMBL/GenBank/DDBJ databases">
        <title>Whole genome sequencing of Hypsizygus marmoreus.</title>
        <authorList>
            <person name="Choi I.-G."/>
            <person name="Min B."/>
            <person name="Kim J.-G."/>
            <person name="Kim S."/>
            <person name="Oh Y.-L."/>
            <person name="Kong W.-S."/>
            <person name="Park H."/>
            <person name="Jeong J."/>
            <person name="Song E.-S."/>
        </authorList>
    </citation>
    <scope>NUCLEOTIDE SEQUENCE [LARGE SCALE GENOMIC DNA]</scope>
    <source>
        <strain evidence="3">51987-8</strain>
    </source>
</reference>
<dbReference type="Proteomes" id="UP000076154">
    <property type="component" value="Unassembled WGS sequence"/>
</dbReference>
<feature type="region of interest" description="Disordered" evidence="1">
    <location>
        <begin position="336"/>
        <end position="374"/>
    </location>
</feature>
<organism evidence="3 4">
    <name type="scientific">Hypsizygus marmoreus</name>
    <name type="common">White beech mushroom</name>
    <name type="synonym">Agaricus marmoreus</name>
    <dbReference type="NCBI Taxonomy" id="39966"/>
    <lineage>
        <taxon>Eukaryota</taxon>
        <taxon>Fungi</taxon>
        <taxon>Dikarya</taxon>
        <taxon>Basidiomycota</taxon>
        <taxon>Agaricomycotina</taxon>
        <taxon>Agaricomycetes</taxon>
        <taxon>Agaricomycetidae</taxon>
        <taxon>Agaricales</taxon>
        <taxon>Tricholomatineae</taxon>
        <taxon>Lyophyllaceae</taxon>
        <taxon>Hypsizygus</taxon>
    </lineage>
</organism>
<accession>A0A369K7J8</accession>
<dbReference type="InterPro" id="IPR011009">
    <property type="entry name" value="Kinase-like_dom_sf"/>
</dbReference>
<evidence type="ECO:0000259" key="2">
    <source>
        <dbReference type="Pfam" id="PF17667"/>
    </source>
</evidence>
<sequence>MTSDMANLWVGPMPVDQFLKDFLPVANEPCPVLPSDYFNEMPKVTKEAEMYAPFIKLLQEKNNLIPSYKMVDTSNHPDKASAKGTKIKPDPTIYHESVNTSEEVTQFGEVELHFELKPNHHSDPFRDPKPDTTSEARVKYHFEAQSSEKRKACRVFLGDPWVRFIRWDRAGASFQKSSIPRAVSSLVEFLWRFAHASPADRGHDPTVRRATDEESELAYKHLDDWKPLHKRPVVVMSIMDGEKKREFIAWGAKSHSGSLTGRCTRAYPVFEVASGLKFFLKDTWRAFSLSKEAGILRELQVAEVQYIPPFVCGDDISGQVTVTDLYVPEVILPKKSSDTDGARGGDADGMTSVTPTDSAHQASTTTTTRPPRPDSSWRCGNFWKRITQRFHHRFVVDFIGKPLEKFSSSREMMQAISDAYTAHMQAYEKCGIIHRDISAGNIMLDDNNRGILNDWDLAKHEEDILEGGRPHERTGTWEFMSSQILQDPEKLHTIQDDIESFIHVVLYLGLRYLEHNRLPELRSIFSNVFEDQDLDRKGRKVGGQNKESMFTRRKFIDKKFAFVCSGPLTTWLGDVFHAMQQYLDFLSSPYDNAPTMNTWLPTHEYIASTFTKALKLPGWPKADEAKDGFLLIPKDVMPFADSDTSDQSTEASTSAQTMSTVGSKRGRSSQLDDDEYGTSTGSRKRSRSDAPRPPPRTTRSSTRHTPVNPSRLRDSITGDEL</sequence>
<dbReference type="Gene3D" id="1.10.510.10">
    <property type="entry name" value="Transferase(Phosphotransferase) domain 1"/>
    <property type="match status" value="1"/>
</dbReference>
<dbReference type="Pfam" id="PF17667">
    <property type="entry name" value="Pkinase_fungal"/>
    <property type="match status" value="1"/>
</dbReference>
<dbReference type="PROSITE" id="PS00109">
    <property type="entry name" value="PROTEIN_KINASE_TYR"/>
    <property type="match status" value="1"/>
</dbReference>
<feature type="compositionally biased region" description="Low complexity" evidence="1">
    <location>
        <begin position="697"/>
        <end position="706"/>
    </location>
</feature>
<evidence type="ECO:0000313" key="4">
    <source>
        <dbReference type="Proteomes" id="UP000076154"/>
    </source>
</evidence>